<proteinExistence type="predicted"/>
<reference evidence="1" key="1">
    <citation type="submission" date="2014-09" db="EMBL/GenBank/DDBJ databases">
        <authorList>
            <person name="Magalhaes I.L.F."/>
            <person name="Oliveira U."/>
            <person name="Santos F.R."/>
            <person name="Vidigal T.H.D.A."/>
            <person name="Brescovit A.D."/>
            <person name="Santos A.J."/>
        </authorList>
    </citation>
    <scope>NUCLEOTIDE SEQUENCE</scope>
    <source>
        <tissue evidence="1">Shoot tissue taken approximately 20 cm above the soil surface</tissue>
    </source>
</reference>
<sequence length="87" mass="9847">MCALLEGTFKVLLFWGTPQLLPMKFSRWTLLQAGAMLLLSVPMTNLLHQGPPSEPGSLDKDTNRYVAVRMCGVTASFLKCRRIWRVH</sequence>
<name>A0A0A9CXU0_ARUDO</name>
<dbReference type="EMBL" id="GBRH01219690">
    <property type="protein sequence ID" value="JAD78205.1"/>
    <property type="molecule type" value="Transcribed_RNA"/>
</dbReference>
<accession>A0A0A9CXU0</accession>
<evidence type="ECO:0000313" key="1">
    <source>
        <dbReference type="EMBL" id="JAD78205.1"/>
    </source>
</evidence>
<organism evidence="1">
    <name type="scientific">Arundo donax</name>
    <name type="common">Giant reed</name>
    <name type="synonym">Donax arundinaceus</name>
    <dbReference type="NCBI Taxonomy" id="35708"/>
    <lineage>
        <taxon>Eukaryota</taxon>
        <taxon>Viridiplantae</taxon>
        <taxon>Streptophyta</taxon>
        <taxon>Embryophyta</taxon>
        <taxon>Tracheophyta</taxon>
        <taxon>Spermatophyta</taxon>
        <taxon>Magnoliopsida</taxon>
        <taxon>Liliopsida</taxon>
        <taxon>Poales</taxon>
        <taxon>Poaceae</taxon>
        <taxon>PACMAD clade</taxon>
        <taxon>Arundinoideae</taxon>
        <taxon>Arundineae</taxon>
        <taxon>Arundo</taxon>
    </lineage>
</organism>
<dbReference type="AlphaFoldDB" id="A0A0A9CXU0"/>
<reference evidence="1" key="2">
    <citation type="journal article" date="2015" name="Data Brief">
        <title>Shoot transcriptome of the giant reed, Arundo donax.</title>
        <authorList>
            <person name="Barrero R.A."/>
            <person name="Guerrero F.D."/>
            <person name="Moolhuijzen P."/>
            <person name="Goolsby J.A."/>
            <person name="Tidwell J."/>
            <person name="Bellgard S.E."/>
            <person name="Bellgard M.I."/>
        </authorList>
    </citation>
    <scope>NUCLEOTIDE SEQUENCE</scope>
    <source>
        <tissue evidence="1">Shoot tissue taken approximately 20 cm above the soil surface</tissue>
    </source>
</reference>
<protein>
    <submittedName>
        <fullName evidence="1">Uncharacterized protein</fullName>
    </submittedName>
</protein>